<accession>F9CW43</accession>
<comment type="caution">
    <text evidence="1">The sequence shown here is derived from an EMBL/GenBank/DDBJ whole genome shotgun (WGS) entry which is preliminary data.</text>
</comment>
<name>F9CW43_9ARCH</name>
<proteinExistence type="predicted"/>
<dbReference type="EMBL" id="AFPU01000001">
    <property type="protein sequence ID" value="EGP93495.1"/>
    <property type="molecule type" value="Genomic_DNA"/>
</dbReference>
<dbReference type="OrthoDB" id="31230at2157"/>
<keyword evidence="2" id="KW-1185">Reference proteome</keyword>
<evidence type="ECO:0000313" key="1">
    <source>
        <dbReference type="EMBL" id="EGP93495.1"/>
    </source>
</evidence>
<dbReference type="RefSeq" id="WP_007550263.1">
    <property type="nucleotide sequence ID" value="NZ_AFPU01000001.1"/>
</dbReference>
<organism evidence="1 2">
    <name type="scientific">Nitrosarchaeum koreense MY1</name>
    <dbReference type="NCBI Taxonomy" id="1001994"/>
    <lineage>
        <taxon>Archaea</taxon>
        <taxon>Nitrososphaerota</taxon>
        <taxon>Nitrososphaeria</taxon>
        <taxon>Nitrosopumilales</taxon>
        <taxon>Nitrosopumilaceae</taxon>
        <taxon>Nitrosarchaeum</taxon>
    </lineage>
</organism>
<evidence type="ECO:0000313" key="2">
    <source>
        <dbReference type="Proteomes" id="UP000004440"/>
    </source>
</evidence>
<dbReference type="Proteomes" id="UP000004440">
    <property type="component" value="Unassembled WGS sequence"/>
</dbReference>
<gene>
    <name evidence="1" type="ORF">MY1_0733</name>
</gene>
<dbReference type="AlphaFoldDB" id="F9CW43"/>
<reference evidence="1 2" key="1">
    <citation type="journal article" date="2011" name="J. Bacteriol.">
        <title>Genome Sequence of an Ammonia-Oxidizing Soil Archaeon, "Candidatus Nitrosoarchaeum koreensis" MY1.</title>
        <authorList>
            <person name="Kim B.K."/>
            <person name="Jung M.Y."/>
            <person name="Yu D.S."/>
            <person name="Park S.J."/>
            <person name="Oh T.K."/>
            <person name="Rhee S.K."/>
            <person name="Kim J.F."/>
        </authorList>
    </citation>
    <scope>NUCLEOTIDE SEQUENCE [LARGE SCALE GENOMIC DNA]</scope>
    <source>
        <strain evidence="1 2">MY1</strain>
    </source>
</reference>
<dbReference type="STRING" id="1001994.MY1_0733"/>
<protein>
    <submittedName>
        <fullName evidence="1">Uncharacterized protein</fullName>
    </submittedName>
</protein>
<sequence length="48" mass="5276">MIDVKDLKVCSDCGTVYYEKFSRGVCPNCHTNNYEQISADSGVGSLDI</sequence>